<protein>
    <submittedName>
        <fullName evidence="2">Uncharacterized protein</fullName>
    </submittedName>
</protein>
<proteinExistence type="predicted"/>
<feature type="non-terminal residue" evidence="2">
    <location>
        <position position="64"/>
    </location>
</feature>
<evidence type="ECO:0000256" key="1">
    <source>
        <dbReference type="SAM" id="MobiDB-lite"/>
    </source>
</evidence>
<dbReference type="EMBL" id="JAPTMU010000001">
    <property type="protein sequence ID" value="KAJ4948495.1"/>
    <property type="molecule type" value="Genomic_DNA"/>
</dbReference>
<keyword evidence="3" id="KW-1185">Reference proteome</keyword>
<feature type="non-terminal residue" evidence="2">
    <location>
        <position position="1"/>
    </location>
</feature>
<feature type="region of interest" description="Disordered" evidence="1">
    <location>
        <begin position="42"/>
        <end position="64"/>
    </location>
</feature>
<name>A0AAD6BS89_9TELE</name>
<evidence type="ECO:0000313" key="3">
    <source>
        <dbReference type="Proteomes" id="UP001219934"/>
    </source>
</evidence>
<gene>
    <name evidence="2" type="ORF">JOQ06_020029</name>
</gene>
<accession>A0AAD6BS89</accession>
<evidence type="ECO:0000313" key="2">
    <source>
        <dbReference type="EMBL" id="KAJ4948495.1"/>
    </source>
</evidence>
<organism evidence="2 3">
    <name type="scientific">Pogonophryne albipinna</name>
    <dbReference type="NCBI Taxonomy" id="1090488"/>
    <lineage>
        <taxon>Eukaryota</taxon>
        <taxon>Metazoa</taxon>
        <taxon>Chordata</taxon>
        <taxon>Craniata</taxon>
        <taxon>Vertebrata</taxon>
        <taxon>Euteleostomi</taxon>
        <taxon>Actinopterygii</taxon>
        <taxon>Neopterygii</taxon>
        <taxon>Teleostei</taxon>
        <taxon>Neoteleostei</taxon>
        <taxon>Acanthomorphata</taxon>
        <taxon>Eupercaria</taxon>
        <taxon>Perciformes</taxon>
        <taxon>Notothenioidei</taxon>
        <taxon>Pogonophryne</taxon>
    </lineage>
</organism>
<reference evidence="2" key="1">
    <citation type="submission" date="2022-11" db="EMBL/GenBank/DDBJ databases">
        <title>Chromosome-level genome of Pogonophryne albipinna.</title>
        <authorList>
            <person name="Jo E."/>
        </authorList>
    </citation>
    <scope>NUCLEOTIDE SEQUENCE</scope>
    <source>
        <strain evidence="2">SGF0006</strain>
        <tissue evidence="2">Muscle</tissue>
    </source>
</reference>
<comment type="caution">
    <text evidence="2">The sequence shown here is derived from an EMBL/GenBank/DDBJ whole genome shotgun (WGS) entry which is preliminary data.</text>
</comment>
<sequence>GNTLYTGSSMIDVTEYTLWAQSDKNKSKSWVSSNDASIYNGSELKEGLESPNNIFNLPEEKSLP</sequence>
<dbReference type="AlphaFoldDB" id="A0AAD6BS89"/>
<dbReference type="Proteomes" id="UP001219934">
    <property type="component" value="Unassembled WGS sequence"/>
</dbReference>